<dbReference type="Proteomes" id="UP000612746">
    <property type="component" value="Unassembled WGS sequence"/>
</dbReference>
<dbReference type="InterPro" id="IPR013931">
    <property type="entry name" value="Svf1-like_N"/>
</dbReference>
<evidence type="ECO:0000256" key="2">
    <source>
        <dbReference type="ARBA" id="ARBA00009069"/>
    </source>
</evidence>
<evidence type="ECO:0000313" key="6">
    <source>
        <dbReference type="EMBL" id="KAG2186772.1"/>
    </source>
</evidence>
<evidence type="ECO:0008006" key="8">
    <source>
        <dbReference type="Google" id="ProtNLM"/>
    </source>
</evidence>
<dbReference type="OrthoDB" id="2590239at2759"/>
<dbReference type="EMBL" id="JAEPRA010000004">
    <property type="protein sequence ID" value="KAG2186772.1"/>
    <property type="molecule type" value="Genomic_DNA"/>
</dbReference>
<dbReference type="InterPro" id="IPR051385">
    <property type="entry name" value="Ceramide-binding_SVF1"/>
</dbReference>
<evidence type="ECO:0000259" key="4">
    <source>
        <dbReference type="Pfam" id="PF08622"/>
    </source>
</evidence>
<dbReference type="Pfam" id="PF08622">
    <property type="entry name" value="Svf1"/>
    <property type="match status" value="1"/>
</dbReference>
<dbReference type="GO" id="GO:0006979">
    <property type="term" value="P:response to oxidative stress"/>
    <property type="evidence" value="ECO:0007669"/>
    <property type="project" value="InterPro"/>
</dbReference>
<evidence type="ECO:0000313" key="7">
    <source>
        <dbReference type="Proteomes" id="UP000612746"/>
    </source>
</evidence>
<comment type="similarity">
    <text evidence="2">Belongs to the SVF1 family.</text>
</comment>
<dbReference type="PANTHER" id="PTHR47107">
    <property type="entry name" value="SVF1-LIKE PROTEIN YDR222W-RELATED"/>
    <property type="match status" value="1"/>
</dbReference>
<proteinExistence type="inferred from homology"/>
<comment type="subcellular location">
    <subcellularLocation>
        <location evidence="1">Cytoplasm</location>
    </subcellularLocation>
</comment>
<evidence type="ECO:0000256" key="1">
    <source>
        <dbReference type="ARBA" id="ARBA00004496"/>
    </source>
</evidence>
<dbReference type="Pfam" id="PF17187">
    <property type="entry name" value="Svf1_C"/>
    <property type="match status" value="1"/>
</dbReference>
<reference evidence="6" key="1">
    <citation type="submission" date="2020-12" db="EMBL/GenBank/DDBJ databases">
        <title>Metabolic potential, ecology and presence of endohyphal bacteria is reflected in genomic diversity of Mucoromycotina.</title>
        <authorList>
            <person name="Muszewska A."/>
            <person name="Okrasinska A."/>
            <person name="Steczkiewicz K."/>
            <person name="Drgas O."/>
            <person name="Orlowska M."/>
            <person name="Perlinska-Lenart U."/>
            <person name="Aleksandrzak-Piekarczyk T."/>
            <person name="Szatraj K."/>
            <person name="Zielenkiewicz U."/>
            <person name="Pilsyk S."/>
            <person name="Malc E."/>
            <person name="Mieczkowski P."/>
            <person name="Kruszewska J.S."/>
            <person name="Biernat P."/>
            <person name="Pawlowska J."/>
        </authorList>
    </citation>
    <scope>NUCLEOTIDE SEQUENCE</scope>
    <source>
        <strain evidence="6">WA0000051536</strain>
    </source>
</reference>
<keyword evidence="7" id="KW-1185">Reference proteome</keyword>
<dbReference type="GO" id="GO:0005737">
    <property type="term" value="C:cytoplasm"/>
    <property type="evidence" value="ECO:0007669"/>
    <property type="project" value="UniProtKB-SubCell"/>
</dbReference>
<feature type="non-terminal residue" evidence="6">
    <location>
        <position position="1"/>
    </location>
</feature>
<feature type="domain" description="Svf1-like N-terminal" evidence="4">
    <location>
        <begin position="51"/>
        <end position="202"/>
    </location>
</feature>
<accession>A0A8H7UM39</accession>
<dbReference type="SUPFAM" id="SSF159245">
    <property type="entry name" value="AttH-like"/>
    <property type="match status" value="1"/>
</dbReference>
<dbReference type="AlphaFoldDB" id="A0A8H7UM39"/>
<sequence>SQLSSTVSNVTGIGGTVESIKTMADTATDGKFYQEVVPSDLEWTLASGSSTENQVFYVTTPKGGFAFVQLIHSNVGLWNPTISFTCRFYDPESNTNFFRTIATDNFTLSADRRSVKTDHMSVTLDPTCSKYTVSIKHPDLVVSIEFDKVDHGFKVGEGKAYLGNAGFVSHKFWPRAQAKGTFIVENTVHDVEGLGMFVHAIQGMQPQLIASNWNFVNFQSAEASLAMMQFQTTKQYGAVDVNQGSLVLDGKLTCVSVDNHVELLDLELDPETEYQVPKRVKLTWNGKTIEDQEGAEAKDVKITLIVTVKNLLDKIDVLNEIPWVIRKLVQTFVVKPYIYQWLDQATAEIVIGEKTITTEGQCFQELVFVSGF</sequence>
<dbReference type="PANTHER" id="PTHR47107:SF1">
    <property type="entry name" value="CERAMIDE-BINDING PROTEIN SVF1-RELATED"/>
    <property type="match status" value="1"/>
</dbReference>
<organism evidence="6 7">
    <name type="scientific">Umbelopsis vinacea</name>
    <dbReference type="NCBI Taxonomy" id="44442"/>
    <lineage>
        <taxon>Eukaryota</taxon>
        <taxon>Fungi</taxon>
        <taxon>Fungi incertae sedis</taxon>
        <taxon>Mucoromycota</taxon>
        <taxon>Mucoromycotina</taxon>
        <taxon>Umbelopsidomycetes</taxon>
        <taxon>Umbelopsidales</taxon>
        <taxon>Umbelopsidaceae</taxon>
        <taxon>Umbelopsis</taxon>
    </lineage>
</organism>
<keyword evidence="3" id="KW-0963">Cytoplasm</keyword>
<dbReference type="InterPro" id="IPR033394">
    <property type="entry name" value="Svf1-like_C"/>
</dbReference>
<evidence type="ECO:0000256" key="3">
    <source>
        <dbReference type="ARBA" id="ARBA00022490"/>
    </source>
</evidence>
<gene>
    <name evidence="6" type="ORF">INT44_002998</name>
</gene>
<name>A0A8H7UM39_9FUNG</name>
<comment type="caution">
    <text evidence="6">The sequence shown here is derived from an EMBL/GenBank/DDBJ whole genome shotgun (WGS) entry which is preliminary data.</text>
</comment>
<feature type="domain" description="Svf1-like C-terminal" evidence="5">
    <location>
        <begin position="204"/>
        <end position="370"/>
    </location>
</feature>
<protein>
    <recommendedName>
        <fullName evidence="8">Oxidative stress survival, Svf1-like protein</fullName>
    </recommendedName>
</protein>
<evidence type="ECO:0000259" key="5">
    <source>
        <dbReference type="Pfam" id="PF17187"/>
    </source>
</evidence>